<name>A0AAV2TDU7_CALDB</name>
<dbReference type="InterPro" id="IPR000086">
    <property type="entry name" value="NUDIX_hydrolase_dom"/>
</dbReference>
<comment type="cofactor">
    <cofactor evidence="1">
        <name>Mg(2+)</name>
        <dbReference type="ChEBI" id="CHEBI:18420"/>
    </cofactor>
</comment>
<evidence type="ECO:0000256" key="1">
    <source>
        <dbReference type="ARBA" id="ARBA00001946"/>
    </source>
</evidence>
<reference evidence="7" key="1">
    <citation type="submission" date="2024-06" db="EMBL/GenBank/DDBJ databases">
        <authorList>
            <person name="Liu X."/>
            <person name="Lenzi L."/>
            <person name="Haldenby T S."/>
            <person name="Uol C."/>
        </authorList>
    </citation>
    <scope>NUCLEOTIDE SEQUENCE</scope>
</reference>
<evidence type="ECO:0000256" key="3">
    <source>
        <dbReference type="ARBA" id="ARBA00022723"/>
    </source>
</evidence>
<evidence type="ECO:0000259" key="6">
    <source>
        <dbReference type="Pfam" id="PF00293"/>
    </source>
</evidence>
<dbReference type="EMBL" id="CAXLJL010000157">
    <property type="protein sequence ID" value="CAL5133627.1"/>
    <property type="molecule type" value="Genomic_DNA"/>
</dbReference>
<feature type="domain" description="Nudix hydrolase" evidence="6">
    <location>
        <begin position="68"/>
        <end position="165"/>
    </location>
</feature>
<keyword evidence="4" id="KW-0378">Hydrolase</keyword>
<dbReference type="AlphaFoldDB" id="A0AAV2TDU7"/>
<evidence type="ECO:0000256" key="4">
    <source>
        <dbReference type="ARBA" id="ARBA00022801"/>
    </source>
</evidence>
<dbReference type="CDD" id="cd03427">
    <property type="entry name" value="NUDIX_MTH1_Nudt1"/>
    <property type="match status" value="1"/>
</dbReference>
<evidence type="ECO:0000256" key="2">
    <source>
        <dbReference type="ARBA" id="ARBA00005582"/>
    </source>
</evidence>
<dbReference type="Pfam" id="PF00293">
    <property type="entry name" value="NUDIX"/>
    <property type="match status" value="1"/>
</dbReference>
<gene>
    <name evidence="7" type="ORF">CDAUBV1_LOCUS6888</name>
</gene>
<dbReference type="GO" id="GO:0005737">
    <property type="term" value="C:cytoplasm"/>
    <property type="evidence" value="ECO:0007669"/>
    <property type="project" value="TreeGrafter"/>
</dbReference>
<evidence type="ECO:0000313" key="7">
    <source>
        <dbReference type="EMBL" id="CAL5133627.1"/>
    </source>
</evidence>
<dbReference type="GO" id="GO:0046872">
    <property type="term" value="F:metal ion binding"/>
    <property type="evidence" value="ECO:0007669"/>
    <property type="project" value="UniProtKB-KW"/>
</dbReference>
<keyword evidence="5" id="KW-0460">Magnesium</keyword>
<dbReference type="GO" id="GO:0042262">
    <property type="term" value="P:DNA protection"/>
    <property type="evidence" value="ECO:0007669"/>
    <property type="project" value="TreeGrafter"/>
</dbReference>
<accession>A0AAV2TDU7</accession>
<dbReference type="PANTHER" id="PTHR43758">
    <property type="entry name" value="7,8-DIHYDRO-8-OXOGUANINE TRIPHOSPHATASE"/>
    <property type="match status" value="1"/>
</dbReference>
<comment type="similarity">
    <text evidence="2">Belongs to the Nudix hydrolase family.</text>
</comment>
<dbReference type="SUPFAM" id="SSF55811">
    <property type="entry name" value="Nudix"/>
    <property type="match status" value="1"/>
</dbReference>
<dbReference type="GO" id="GO:0008413">
    <property type="term" value="F:8-oxo-7,8-dihydroguanosine triphosphate pyrophosphatase activity"/>
    <property type="evidence" value="ECO:0007669"/>
    <property type="project" value="TreeGrafter"/>
</dbReference>
<organism evidence="7 8">
    <name type="scientific">Calicophoron daubneyi</name>
    <name type="common">Rumen fluke</name>
    <name type="synonym">Paramphistomum daubneyi</name>
    <dbReference type="NCBI Taxonomy" id="300641"/>
    <lineage>
        <taxon>Eukaryota</taxon>
        <taxon>Metazoa</taxon>
        <taxon>Spiralia</taxon>
        <taxon>Lophotrochozoa</taxon>
        <taxon>Platyhelminthes</taxon>
        <taxon>Trematoda</taxon>
        <taxon>Digenea</taxon>
        <taxon>Plagiorchiida</taxon>
        <taxon>Pronocephalata</taxon>
        <taxon>Paramphistomoidea</taxon>
        <taxon>Paramphistomidae</taxon>
        <taxon>Calicophoron</taxon>
    </lineage>
</organism>
<sequence>MDGMPNSLALQWSRRKLYTLMFVIYNQNEGECPPKMANADIGVEFYEQKDVDSKSEDVSKSWVLLGLKQRGFGTGRWNGFGGKVQSDDADPKEAALRELKEECGLEIGRDSTEEVGRLWFTFTDQTECMEVHVFICRDWKPSTIDTGWPCNTEEMHPDWFPVGSLVNGNSVDVSGIPFSHMWSDDQFWFPHMLRCHQFVGWFHFNPLSELGVGSSKIPADKSSTTNGLMKAPYEVPAYRLQVFLDDGCMPKKGFSEADESFQLRIAKLGLEEDSALKKWMSSREKAADLPNSQLVVFG</sequence>
<keyword evidence="3" id="KW-0479">Metal-binding</keyword>
<evidence type="ECO:0000256" key="5">
    <source>
        <dbReference type="ARBA" id="ARBA00022842"/>
    </source>
</evidence>
<comment type="caution">
    <text evidence="7">The sequence shown here is derived from an EMBL/GenBank/DDBJ whole genome shotgun (WGS) entry which is preliminary data.</text>
</comment>
<evidence type="ECO:0000313" key="8">
    <source>
        <dbReference type="Proteomes" id="UP001497525"/>
    </source>
</evidence>
<dbReference type="Gene3D" id="3.90.79.10">
    <property type="entry name" value="Nucleoside Triphosphate Pyrophosphohydrolase"/>
    <property type="match status" value="1"/>
</dbReference>
<dbReference type="PANTHER" id="PTHR43758:SF2">
    <property type="entry name" value="OXIDIZED PURINE NUCLEOSIDE TRIPHOSPHATE HYDROLASE"/>
    <property type="match status" value="1"/>
</dbReference>
<dbReference type="Proteomes" id="UP001497525">
    <property type="component" value="Unassembled WGS sequence"/>
</dbReference>
<protein>
    <recommendedName>
        <fullName evidence="6">Nudix hydrolase domain-containing protein</fullName>
    </recommendedName>
</protein>
<proteinExistence type="inferred from homology"/>
<dbReference type="InterPro" id="IPR015797">
    <property type="entry name" value="NUDIX_hydrolase-like_dom_sf"/>
</dbReference>